<gene>
    <name evidence="1" type="ORF">RIL96_08165</name>
</gene>
<keyword evidence="2" id="KW-1185">Reference proteome</keyword>
<dbReference type="Proteomes" id="UP001251870">
    <property type="component" value="Unassembled WGS sequence"/>
</dbReference>
<dbReference type="RefSeq" id="WP_310548525.1">
    <property type="nucleotide sequence ID" value="NZ_JAVKGR010000008.1"/>
</dbReference>
<name>A0ABU2DSS1_9MICC</name>
<reference evidence="1 2" key="1">
    <citation type="submission" date="2023-09" db="EMBL/GenBank/DDBJ databases">
        <title>Description of three actinobacteria isolated from air of manufacturing shop in a pharmaceutical factory.</title>
        <authorList>
            <person name="Zhang D.-F."/>
        </authorList>
    </citation>
    <scope>NUCLEOTIDE SEQUENCE [LARGE SCALE GENOMIC DNA]</scope>
    <source>
        <strain evidence="1 2">LY-0111</strain>
    </source>
</reference>
<dbReference type="EMBL" id="JAVKGR010000008">
    <property type="protein sequence ID" value="MDR8019538.1"/>
    <property type="molecule type" value="Genomic_DNA"/>
</dbReference>
<dbReference type="SUPFAM" id="SSF101478">
    <property type="entry name" value="ADP-ribosylglycohydrolase"/>
    <property type="match status" value="1"/>
</dbReference>
<evidence type="ECO:0000313" key="1">
    <source>
        <dbReference type="EMBL" id="MDR8019538.1"/>
    </source>
</evidence>
<evidence type="ECO:0000313" key="2">
    <source>
        <dbReference type="Proteomes" id="UP001251870"/>
    </source>
</evidence>
<dbReference type="InterPro" id="IPR036705">
    <property type="entry name" value="Ribosyl_crysJ1_sf"/>
</dbReference>
<accession>A0ABU2DSS1</accession>
<dbReference type="Gene3D" id="1.10.4080.10">
    <property type="entry name" value="ADP-ribosylation/Crystallin J1"/>
    <property type="match status" value="1"/>
</dbReference>
<comment type="caution">
    <text evidence="1">The sequence shown here is derived from an EMBL/GenBank/DDBJ whole genome shotgun (WGS) entry which is preliminary data.</text>
</comment>
<proteinExistence type="predicted"/>
<sequence>MHTDTRPDDEQRDALRIRRFPALLDALLPVQTPAGAALDAERLHALCAADGLLELLDWSRRGVAADPLACLWLGSLRWYRLVTGRFPDGAPEPPSRGLDAALSTALEDGQFSIAPGSGTVSLRGLASGEMHYPSAPAQPTAQAADALLRVLPLAFVPYMGLEMLHSWADQSLCLTQGDQGLRDRAAALVSALDELAGSAEEPGLSAHVDEVLRPIRQEQPENPCVETLEHVVTSMRHTLRLGSDGPQELHPCLRGFAADWADVTAP</sequence>
<organism evidence="1 2">
    <name type="scientific">Nesterenkonia aerolata</name>
    <dbReference type="NCBI Taxonomy" id="3074079"/>
    <lineage>
        <taxon>Bacteria</taxon>
        <taxon>Bacillati</taxon>
        <taxon>Actinomycetota</taxon>
        <taxon>Actinomycetes</taxon>
        <taxon>Micrococcales</taxon>
        <taxon>Micrococcaceae</taxon>
        <taxon>Nesterenkonia</taxon>
    </lineage>
</organism>
<protein>
    <submittedName>
        <fullName evidence="1">Uncharacterized protein</fullName>
    </submittedName>
</protein>